<evidence type="ECO:0000259" key="2">
    <source>
        <dbReference type="PROSITE" id="PS50086"/>
    </source>
</evidence>
<name>A0A7D8YVH7_9HELO</name>
<feature type="region of interest" description="Disordered" evidence="1">
    <location>
        <begin position="26"/>
        <end position="155"/>
    </location>
</feature>
<dbReference type="SUPFAM" id="SSF47923">
    <property type="entry name" value="Ypt/Rab-GAP domain of gyp1p"/>
    <property type="match status" value="2"/>
</dbReference>
<dbReference type="Pfam" id="PF22874">
    <property type="entry name" value="SBE2_M"/>
    <property type="match status" value="1"/>
</dbReference>
<dbReference type="GO" id="GO:0031267">
    <property type="term" value="F:small GTPase binding"/>
    <property type="evidence" value="ECO:0007669"/>
    <property type="project" value="TreeGrafter"/>
</dbReference>
<feature type="compositionally biased region" description="Acidic residues" evidence="1">
    <location>
        <begin position="234"/>
        <end position="250"/>
    </location>
</feature>
<feature type="non-terminal residue" evidence="3">
    <location>
        <position position="1"/>
    </location>
</feature>
<dbReference type="InterPro" id="IPR053949">
    <property type="entry name" value="SBE2/SBE22_M"/>
</dbReference>
<organism evidence="3 4">
    <name type="scientific">Lachnellula cervina</name>
    <dbReference type="NCBI Taxonomy" id="1316786"/>
    <lineage>
        <taxon>Eukaryota</taxon>
        <taxon>Fungi</taxon>
        <taxon>Dikarya</taxon>
        <taxon>Ascomycota</taxon>
        <taxon>Pezizomycotina</taxon>
        <taxon>Leotiomycetes</taxon>
        <taxon>Helotiales</taxon>
        <taxon>Lachnaceae</taxon>
        <taxon>Lachnellula</taxon>
    </lineage>
</organism>
<accession>A0A7D8YVH7</accession>
<protein>
    <submittedName>
        <fullName evidence="3">TBC domain-containing protein C23D3.03c</fullName>
    </submittedName>
</protein>
<keyword evidence="4" id="KW-1185">Reference proteome</keyword>
<dbReference type="FunFam" id="1.10.10.750:FF:000013">
    <property type="entry name" value="Similar to TBC domain protein"/>
    <property type="match status" value="1"/>
</dbReference>
<dbReference type="Proteomes" id="UP000481288">
    <property type="component" value="Unassembled WGS sequence"/>
</dbReference>
<dbReference type="Gene3D" id="1.10.472.80">
    <property type="entry name" value="Ypt/Rab-GAP domain of gyp1p, domain 3"/>
    <property type="match status" value="1"/>
</dbReference>
<evidence type="ECO:0000256" key="1">
    <source>
        <dbReference type="SAM" id="MobiDB-lite"/>
    </source>
</evidence>
<dbReference type="InterPro" id="IPR050302">
    <property type="entry name" value="Rab_GAP_TBC_domain"/>
</dbReference>
<dbReference type="GO" id="GO:0005096">
    <property type="term" value="F:GTPase activator activity"/>
    <property type="evidence" value="ECO:0007669"/>
    <property type="project" value="TreeGrafter"/>
</dbReference>
<dbReference type="AlphaFoldDB" id="A0A7D8YVH7"/>
<gene>
    <name evidence="3" type="ORF">LCER1_G001577</name>
</gene>
<feature type="compositionally biased region" description="Polar residues" evidence="1">
    <location>
        <begin position="26"/>
        <end position="50"/>
    </location>
</feature>
<evidence type="ECO:0000313" key="4">
    <source>
        <dbReference type="Proteomes" id="UP000481288"/>
    </source>
</evidence>
<dbReference type="PANTHER" id="PTHR47219">
    <property type="entry name" value="RAB GTPASE-ACTIVATING PROTEIN 1-LIKE"/>
    <property type="match status" value="1"/>
</dbReference>
<feature type="domain" description="Rab-GAP TBC" evidence="2">
    <location>
        <begin position="496"/>
        <end position="703"/>
    </location>
</feature>
<dbReference type="PANTHER" id="PTHR47219:SF15">
    <property type="entry name" value="TBC1 DOMAIN FAMILY MEMBER 12 ISOFORM X1"/>
    <property type="match status" value="1"/>
</dbReference>
<dbReference type="EMBL" id="QGMG01000173">
    <property type="protein sequence ID" value="TVY56276.1"/>
    <property type="molecule type" value="Genomic_DNA"/>
</dbReference>
<dbReference type="Pfam" id="PF00566">
    <property type="entry name" value="RabGAP-TBC"/>
    <property type="match status" value="1"/>
</dbReference>
<feature type="region of interest" description="Disordered" evidence="1">
    <location>
        <begin position="350"/>
        <end position="383"/>
    </location>
</feature>
<feature type="compositionally biased region" description="Low complexity" evidence="1">
    <location>
        <begin position="60"/>
        <end position="74"/>
    </location>
</feature>
<feature type="region of interest" description="Disordered" evidence="1">
    <location>
        <begin position="177"/>
        <end position="305"/>
    </location>
</feature>
<dbReference type="SMART" id="SM00164">
    <property type="entry name" value="TBC"/>
    <property type="match status" value="1"/>
</dbReference>
<feature type="compositionally biased region" description="Polar residues" evidence="1">
    <location>
        <begin position="177"/>
        <end position="189"/>
    </location>
</feature>
<sequence>RPAALDSPASRSTPQTAKIATLQRALTSPAASLSEDAMTSTDDAVSNRTMPGSPPDLTGSKSSKSSSFHSSYQSDDNTILSDVGNFEDIGLDDESRPESEIGDFTVKKNSNPYDATYANDPRATAKQRKRMPMQATNGNRSQRELTTGLARPSYPNLRSHVKSATAVEGLGLTVHNTTTSRRGLTSPSSPALIKRNRSSSPNLPANNLGVAPLKARRSSWQANRERKTAKQLEMECDDDDDDDAVPDDCLLENVPISPRPPQERIASRPASTSASPERPVKEKVRSVGNGTSPIPAEQGVLRSPGVPKPEMNRGSSMGQFPINHAGFPKRTKSWNIALSELSEEAKALTEALEAHAEEEETRDPNSRRSYNPPTRSVAEKGRVKSAIAELPPLRRTNIMIDPLPISKEKEAVLSRTRPSWLPPKDPAEEKRHLKEYQRMMALSIAADRKKEVEQRAKSTCKDDTVSSLLRIWEEHVLPNWDEVTRQKRTRELWWRGIAPRSRGKVWARAIGNELGLSESSYTAALRRAQNLEKTIKSGSQLSKEEMKKKGWLDRIEEDVKGTYPELRIFQREGPLHGALLDVLKAYAMYRSDVGYVHGTSTIAALLLLNLPTSSLAFQTLSNILNRPLPLSFHTSDAGATSRTYYLLLSTLKRKSPQLHTLLTNPSFNLQPDMYMKDIFSGAFTGILSLDNCTRLWDVMVFEGDAVLVRAGVAYLLSLENRLLGAGSAKEICEVVRAGLEGVDEEEWVRRLRSAGKS</sequence>
<feature type="compositionally biased region" description="Basic and acidic residues" evidence="1">
    <location>
        <begin position="223"/>
        <end position="233"/>
    </location>
</feature>
<comment type="caution">
    <text evidence="3">The sequence shown here is derived from an EMBL/GenBank/DDBJ whole genome shotgun (WGS) entry which is preliminary data.</text>
</comment>
<dbReference type="FunFam" id="1.10.8.270:FF:000034">
    <property type="entry name" value="TBC (Tre-2/Bub2/Cdc16) domain family"/>
    <property type="match status" value="1"/>
</dbReference>
<dbReference type="Gene3D" id="1.10.8.270">
    <property type="entry name" value="putative rabgap domain of human tbc1 domain family member 14 like domains"/>
    <property type="match status" value="1"/>
</dbReference>
<evidence type="ECO:0000313" key="3">
    <source>
        <dbReference type="EMBL" id="TVY56276.1"/>
    </source>
</evidence>
<proteinExistence type="predicted"/>
<dbReference type="InterPro" id="IPR000195">
    <property type="entry name" value="Rab-GAP-TBC_dom"/>
</dbReference>
<dbReference type="Gene3D" id="1.10.10.750">
    <property type="entry name" value="Ypt/Rab-GAP domain of gyp1p, domain 1"/>
    <property type="match status" value="1"/>
</dbReference>
<dbReference type="OrthoDB" id="289721at2759"/>
<dbReference type="PROSITE" id="PS50086">
    <property type="entry name" value="TBC_RABGAP"/>
    <property type="match status" value="1"/>
</dbReference>
<dbReference type="InterPro" id="IPR035969">
    <property type="entry name" value="Rab-GAP_TBC_sf"/>
</dbReference>
<reference evidence="3 4" key="1">
    <citation type="submission" date="2018-05" db="EMBL/GenBank/DDBJ databases">
        <title>Whole genome sequencing for identification of molecular markers to develop diagnostic detection tools for the regulated plant pathogen Lachnellula willkommii.</title>
        <authorList>
            <person name="Giroux E."/>
            <person name="Bilodeau G."/>
        </authorList>
    </citation>
    <scope>NUCLEOTIDE SEQUENCE [LARGE SCALE GENOMIC DNA]</scope>
    <source>
        <strain evidence="3 4">CBS 625.97</strain>
    </source>
</reference>